<feature type="compositionally biased region" description="Polar residues" evidence="1">
    <location>
        <begin position="8"/>
        <end position="22"/>
    </location>
</feature>
<organism evidence="2 3">
    <name type="scientific">Mucuna pruriens</name>
    <name type="common">Velvet bean</name>
    <name type="synonym">Dolichos pruriens</name>
    <dbReference type="NCBI Taxonomy" id="157652"/>
    <lineage>
        <taxon>Eukaryota</taxon>
        <taxon>Viridiplantae</taxon>
        <taxon>Streptophyta</taxon>
        <taxon>Embryophyta</taxon>
        <taxon>Tracheophyta</taxon>
        <taxon>Spermatophyta</taxon>
        <taxon>Magnoliopsida</taxon>
        <taxon>eudicotyledons</taxon>
        <taxon>Gunneridae</taxon>
        <taxon>Pentapetalae</taxon>
        <taxon>rosids</taxon>
        <taxon>fabids</taxon>
        <taxon>Fabales</taxon>
        <taxon>Fabaceae</taxon>
        <taxon>Papilionoideae</taxon>
        <taxon>50 kb inversion clade</taxon>
        <taxon>NPAAA clade</taxon>
        <taxon>indigoferoid/millettioid clade</taxon>
        <taxon>Phaseoleae</taxon>
        <taxon>Mucuna</taxon>
    </lineage>
</organism>
<evidence type="ECO:0000256" key="1">
    <source>
        <dbReference type="SAM" id="MobiDB-lite"/>
    </source>
</evidence>
<gene>
    <name evidence="2" type="ORF">CR513_28218</name>
</gene>
<dbReference type="AlphaFoldDB" id="A0A371GHC8"/>
<accession>A0A371GHC8</accession>
<comment type="caution">
    <text evidence="2">The sequence shown here is derived from an EMBL/GenBank/DDBJ whole genome shotgun (WGS) entry which is preliminary data.</text>
</comment>
<keyword evidence="3" id="KW-1185">Reference proteome</keyword>
<feature type="non-terminal residue" evidence="2">
    <location>
        <position position="1"/>
    </location>
</feature>
<name>A0A371GHC8_MUCPR</name>
<feature type="region of interest" description="Disordered" evidence="1">
    <location>
        <begin position="58"/>
        <end position="80"/>
    </location>
</feature>
<proteinExistence type="predicted"/>
<evidence type="ECO:0000313" key="2">
    <source>
        <dbReference type="EMBL" id="RDX89965.1"/>
    </source>
</evidence>
<dbReference type="EMBL" id="QJKJ01005523">
    <property type="protein sequence ID" value="RDX89965.1"/>
    <property type="molecule type" value="Genomic_DNA"/>
</dbReference>
<evidence type="ECO:0000313" key="3">
    <source>
        <dbReference type="Proteomes" id="UP000257109"/>
    </source>
</evidence>
<sequence>MRFDDGGSKSTNGQDADNSTTSDLEHDQQHAIVRNQRNHSTQNVEYLTDMCSILQETEPDHRESVGSIGGYQYEKQLYAN</sequence>
<feature type="region of interest" description="Disordered" evidence="1">
    <location>
        <begin position="1"/>
        <end position="41"/>
    </location>
</feature>
<reference evidence="2" key="1">
    <citation type="submission" date="2018-05" db="EMBL/GenBank/DDBJ databases">
        <title>Draft genome of Mucuna pruriens seed.</title>
        <authorList>
            <person name="Nnadi N.E."/>
            <person name="Vos R."/>
            <person name="Hasami M.H."/>
            <person name="Devisetty U.K."/>
            <person name="Aguiy J.C."/>
        </authorList>
    </citation>
    <scope>NUCLEOTIDE SEQUENCE [LARGE SCALE GENOMIC DNA]</scope>
    <source>
        <strain evidence="2">JCA_2017</strain>
    </source>
</reference>
<protein>
    <submittedName>
        <fullName evidence="2">Uncharacterized protein</fullName>
    </submittedName>
</protein>
<dbReference type="Proteomes" id="UP000257109">
    <property type="component" value="Unassembled WGS sequence"/>
</dbReference>